<evidence type="ECO:0000256" key="1">
    <source>
        <dbReference type="ARBA" id="ARBA00004604"/>
    </source>
</evidence>
<comment type="subcellular location">
    <subcellularLocation>
        <location evidence="1">Nucleus</location>
        <location evidence="1">Nucleolus</location>
    </subcellularLocation>
</comment>
<evidence type="ECO:0000256" key="3">
    <source>
        <dbReference type="SAM" id="MobiDB-lite"/>
    </source>
</evidence>
<reference evidence="5" key="2">
    <citation type="submission" date="2019-07" db="EMBL/GenBank/DDBJ databases">
        <authorList>
            <person name="Seetharam A."/>
            <person name="Woodhouse M."/>
            <person name="Cannon E."/>
        </authorList>
    </citation>
    <scope>NUCLEOTIDE SEQUENCE [LARGE SCALE GENOMIC DNA]</scope>
    <source>
        <strain evidence="5">cv. B73</strain>
    </source>
</reference>
<protein>
    <recommendedName>
        <fullName evidence="4">Fcf2 pre-rRNA processing C-terminal domain-containing protein</fullName>
    </recommendedName>
</protein>
<evidence type="ECO:0000256" key="2">
    <source>
        <dbReference type="ARBA" id="ARBA00023242"/>
    </source>
</evidence>
<organism evidence="5 6">
    <name type="scientific">Zea mays</name>
    <name type="common">Maize</name>
    <dbReference type="NCBI Taxonomy" id="4577"/>
    <lineage>
        <taxon>Eukaryota</taxon>
        <taxon>Viridiplantae</taxon>
        <taxon>Streptophyta</taxon>
        <taxon>Embryophyta</taxon>
        <taxon>Tracheophyta</taxon>
        <taxon>Spermatophyta</taxon>
        <taxon>Magnoliopsida</taxon>
        <taxon>Liliopsida</taxon>
        <taxon>Poales</taxon>
        <taxon>Poaceae</taxon>
        <taxon>PACMAD clade</taxon>
        <taxon>Panicoideae</taxon>
        <taxon>Andropogonodae</taxon>
        <taxon>Andropogoneae</taxon>
        <taxon>Tripsacinae</taxon>
        <taxon>Zea</taxon>
    </lineage>
</organism>
<reference evidence="5" key="3">
    <citation type="submission" date="2021-05" db="UniProtKB">
        <authorList>
            <consortium name="EnsemblPlants"/>
        </authorList>
    </citation>
    <scope>IDENTIFICATION</scope>
    <source>
        <strain evidence="5">cv. B73</strain>
    </source>
</reference>
<evidence type="ECO:0000313" key="5">
    <source>
        <dbReference type="EnsemblPlants" id="Zm00001eb219180_P001"/>
    </source>
</evidence>
<feature type="compositionally biased region" description="Polar residues" evidence="3">
    <location>
        <begin position="45"/>
        <end position="61"/>
    </location>
</feature>
<dbReference type="InterPro" id="IPR014810">
    <property type="entry name" value="Fcf2_C"/>
</dbReference>
<dbReference type="Pfam" id="PF08698">
    <property type="entry name" value="Fcf2"/>
    <property type="match status" value="1"/>
</dbReference>
<feature type="domain" description="Fcf2 pre-rRNA processing C-terminal" evidence="4">
    <location>
        <begin position="289"/>
        <end position="352"/>
    </location>
</feature>
<proteinExistence type="predicted"/>
<evidence type="ECO:0000313" key="6">
    <source>
        <dbReference type="Proteomes" id="UP000007305"/>
    </source>
</evidence>
<dbReference type="InterPro" id="IPR039883">
    <property type="entry name" value="Fcf2/DNTTIP2"/>
</dbReference>
<sequence>MSRAEDKARSYEGAMVRWHQFCRVILALRSSSHGSHHAYAALNRLPSQRRPSSPHATTAETNARLPPHQRRPFQKPRPAALAEIPRVARAASFPGWRDASFYARACTMPLSLSTSHAHACTHPLVTQTIVSSAPVLATASTSVESSDRASGRRCRPRFAMPPTPTRRRAKPALTSGQIYLPVWCCAYDHLVKMLQQAYAQICQACLQKMDGFDQTVNVKKRPVFQVCTTKMNLSDEADLEDYVCRLDKISDADVEDFCPALAKAVKTMKKAEKLLLIYMSDVPVSTRLLRHIIDLKRHFKRVGKFKVVLKYFQVGTVVEPASEFYSSRLKNRERKATLVDELLSDQSLKSYRVQPS</sequence>
<feature type="region of interest" description="Disordered" evidence="3">
    <location>
        <begin position="146"/>
        <end position="170"/>
    </location>
</feature>
<dbReference type="Proteomes" id="UP000007305">
    <property type="component" value="Chromosome 5"/>
</dbReference>
<dbReference type="GO" id="GO:0005730">
    <property type="term" value="C:nucleolus"/>
    <property type="evidence" value="ECO:0007669"/>
    <property type="project" value="UniProtKB-SubCell"/>
</dbReference>
<feature type="region of interest" description="Disordered" evidence="3">
    <location>
        <begin position="43"/>
        <end position="76"/>
    </location>
</feature>
<name>A0A804PA09_MAIZE</name>
<dbReference type="PANTHER" id="PTHR21686:SF12">
    <property type="entry name" value="DEOXYNUCLEOTIDYLTRANSFERASE TERMINAL-INTERACTING PROTEIN 2"/>
    <property type="match status" value="1"/>
</dbReference>
<evidence type="ECO:0000259" key="4">
    <source>
        <dbReference type="Pfam" id="PF08698"/>
    </source>
</evidence>
<accession>A0A804PA09</accession>
<dbReference type="Gramene" id="Zm00001eb219180_T001">
    <property type="protein sequence ID" value="Zm00001eb219180_P001"/>
    <property type="gene ID" value="Zm00001eb219180"/>
</dbReference>
<keyword evidence="6" id="KW-1185">Reference proteome</keyword>
<dbReference type="AlphaFoldDB" id="A0A804PA09"/>
<keyword evidence="2" id="KW-0539">Nucleus</keyword>
<dbReference type="EnsemblPlants" id="Zm00001eb219180_T001">
    <property type="protein sequence ID" value="Zm00001eb219180_P001"/>
    <property type="gene ID" value="Zm00001eb219180"/>
</dbReference>
<reference evidence="6" key="1">
    <citation type="journal article" date="2009" name="Science">
        <title>The B73 maize genome: complexity, diversity, and dynamics.</title>
        <authorList>
            <person name="Schnable P.S."/>
            <person name="Ware D."/>
            <person name="Fulton R.S."/>
            <person name="Stein J.C."/>
            <person name="Wei F."/>
            <person name="Pasternak S."/>
            <person name="Liang C."/>
            <person name="Zhang J."/>
            <person name="Fulton L."/>
            <person name="Graves T.A."/>
            <person name="Minx P."/>
            <person name="Reily A.D."/>
            <person name="Courtney L."/>
            <person name="Kruchowski S.S."/>
            <person name="Tomlinson C."/>
            <person name="Strong C."/>
            <person name="Delehaunty K."/>
            <person name="Fronick C."/>
            <person name="Courtney B."/>
            <person name="Rock S.M."/>
            <person name="Belter E."/>
            <person name="Du F."/>
            <person name="Kim K."/>
            <person name="Abbott R.M."/>
            <person name="Cotton M."/>
            <person name="Levy A."/>
            <person name="Marchetto P."/>
            <person name="Ochoa K."/>
            <person name="Jackson S.M."/>
            <person name="Gillam B."/>
            <person name="Chen W."/>
            <person name="Yan L."/>
            <person name="Higginbotham J."/>
            <person name="Cardenas M."/>
            <person name="Waligorski J."/>
            <person name="Applebaum E."/>
            <person name="Phelps L."/>
            <person name="Falcone J."/>
            <person name="Kanchi K."/>
            <person name="Thane T."/>
            <person name="Scimone A."/>
            <person name="Thane N."/>
            <person name="Henke J."/>
            <person name="Wang T."/>
            <person name="Ruppert J."/>
            <person name="Shah N."/>
            <person name="Rotter K."/>
            <person name="Hodges J."/>
            <person name="Ingenthron E."/>
            <person name="Cordes M."/>
            <person name="Kohlberg S."/>
            <person name="Sgro J."/>
            <person name="Delgado B."/>
            <person name="Mead K."/>
            <person name="Chinwalla A."/>
            <person name="Leonard S."/>
            <person name="Crouse K."/>
            <person name="Collura K."/>
            <person name="Kudrna D."/>
            <person name="Currie J."/>
            <person name="He R."/>
            <person name="Angelova A."/>
            <person name="Rajasekar S."/>
            <person name="Mueller T."/>
            <person name="Lomeli R."/>
            <person name="Scara G."/>
            <person name="Ko A."/>
            <person name="Delaney K."/>
            <person name="Wissotski M."/>
            <person name="Lopez G."/>
            <person name="Campos D."/>
            <person name="Braidotti M."/>
            <person name="Ashley E."/>
            <person name="Golser W."/>
            <person name="Kim H."/>
            <person name="Lee S."/>
            <person name="Lin J."/>
            <person name="Dujmic Z."/>
            <person name="Kim W."/>
            <person name="Talag J."/>
            <person name="Zuccolo A."/>
            <person name="Fan C."/>
            <person name="Sebastian A."/>
            <person name="Kramer M."/>
            <person name="Spiegel L."/>
            <person name="Nascimento L."/>
            <person name="Zutavern T."/>
            <person name="Miller B."/>
            <person name="Ambroise C."/>
            <person name="Muller S."/>
            <person name="Spooner W."/>
            <person name="Narechania A."/>
            <person name="Ren L."/>
            <person name="Wei S."/>
            <person name="Kumari S."/>
            <person name="Faga B."/>
            <person name="Levy M.J."/>
            <person name="McMahan L."/>
            <person name="Van Buren P."/>
            <person name="Vaughn M.W."/>
            <person name="Ying K."/>
            <person name="Yeh C.-T."/>
            <person name="Emrich S.J."/>
            <person name="Jia Y."/>
            <person name="Kalyanaraman A."/>
            <person name="Hsia A.-P."/>
            <person name="Barbazuk W.B."/>
            <person name="Baucom R.S."/>
            <person name="Brutnell T.P."/>
            <person name="Carpita N.C."/>
            <person name="Chaparro C."/>
            <person name="Chia J.-M."/>
            <person name="Deragon J.-M."/>
            <person name="Estill J.C."/>
            <person name="Fu Y."/>
            <person name="Jeddeloh J.A."/>
            <person name="Han Y."/>
            <person name="Lee H."/>
            <person name="Li P."/>
            <person name="Lisch D.R."/>
            <person name="Liu S."/>
            <person name="Liu Z."/>
            <person name="Nagel D.H."/>
            <person name="McCann M.C."/>
            <person name="SanMiguel P."/>
            <person name="Myers A.M."/>
            <person name="Nettleton D."/>
            <person name="Nguyen J."/>
            <person name="Penning B.W."/>
            <person name="Ponnala L."/>
            <person name="Schneider K.L."/>
            <person name="Schwartz D.C."/>
            <person name="Sharma A."/>
            <person name="Soderlund C."/>
            <person name="Springer N.M."/>
            <person name="Sun Q."/>
            <person name="Wang H."/>
            <person name="Waterman M."/>
            <person name="Westerman R."/>
            <person name="Wolfgruber T.K."/>
            <person name="Yang L."/>
            <person name="Yu Y."/>
            <person name="Zhang L."/>
            <person name="Zhou S."/>
            <person name="Zhu Q."/>
            <person name="Bennetzen J.L."/>
            <person name="Dawe R.K."/>
            <person name="Jiang J."/>
            <person name="Jiang N."/>
            <person name="Presting G.G."/>
            <person name="Wessler S.R."/>
            <person name="Aluru S."/>
            <person name="Martienssen R.A."/>
            <person name="Clifton S.W."/>
            <person name="McCombie W.R."/>
            <person name="Wing R.A."/>
            <person name="Wilson R.K."/>
        </authorList>
    </citation>
    <scope>NUCLEOTIDE SEQUENCE [LARGE SCALE GENOMIC DNA]</scope>
    <source>
        <strain evidence="6">cv. B73</strain>
    </source>
</reference>
<dbReference type="PANTHER" id="PTHR21686">
    <property type="entry name" value="DEOXYNUCLEOTIDYLTRANSFERASE TERMINAL-INTERACTING PROTEIN 2"/>
    <property type="match status" value="1"/>
</dbReference>